<dbReference type="GO" id="GO:0006261">
    <property type="term" value="P:DNA-templated DNA replication"/>
    <property type="evidence" value="ECO:0007669"/>
    <property type="project" value="TreeGrafter"/>
</dbReference>
<dbReference type="InterPro" id="IPR027417">
    <property type="entry name" value="P-loop_NTPase"/>
</dbReference>
<dbReference type="InterPro" id="IPR008921">
    <property type="entry name" value="DNA_pol3_clamp-load_cplx_C"/>
</dbReference>
<evidence type="ECO:0000256" key="3">
    <source>
        <dbReference type="ARBA" id="ARBA00022679"/>
    </source>
</evidence>
<evidence type="ECO:0000256" key="6">
    <source>
        <dbReference type="ARBA" id="ARBA00022932"/>
    </source>
</evidence>
<dbReference type="NCBIfam" id="TIGR01128">
    <property type="entry name" value="holA"/>
    <property type="match status" value="1"/>
</dbReference>
<evidence type="ECO:0000313" key="11">
    <source>
        <dbReference type="EMBL" id="CDZ99985.1"/>
    </source>
</evidence>
<protein>
    <recommendedName>
        <fullName evidence="2">DNA polymerase III subunit delta</fullName>
        <ecNumber evidence="1">2.7.7.7</ecNumber>
    </recommendedName>
</protein>
<dbReference type="InterPro" id="IPR010372">
    <property type="entry name" value="DNA_pol3_delta_N"/>
</dbReference>
<comment type="similarity">
    <text evidence="7">Belongs to the DNA polymerase HolA subunit family.</text>
</comment>
<dbReference type="GO" id="GO:0003677">
    <property type="term" value="F:DNA binding"/>
    <property type="evidence" value="ECO:0007669"/>
    <property type="project" value="InterPro"/>
</dbReference>
<evidence type="ECO:0000256" key="1">
    <source>
        <dbReference type="ARBA" id="ARBA00012417"/>
    </source>
</evidence>
<dbReference type="GO" id="GO:0003887">
    <property type="term" value="F:DNA-directed DNA polymerase activity"/>
    <property type="evidence" value="ECO:0007669"/>
    <property type="project" value="UniProtKB-KW"/>
</dbReference>
<evidence type="ECO:0000256" key="4">
    <source>
        <dbReference type="ARBA" id="ARBA00022695"/>
    </source>
</evidence>
<evidence type="ECO:0000256" key="8">
    <source>
        <dbReference type="ARBA" id="ARBA00049244"/>
    </source>
</evidence>
<dbReference type="PANTHER" id="PTHR34388:SF1">
    <property type="entry name" value="DNA POLYMERASE III SUBUNIT DELTA"/>
    <property type="match status" value="1"/>
</dbReference>
<reference evidence="11" key="1">
    <citation type="submission" date="2014-07" db="EMBL/GenBank/DDBJ databases">
        <authorList>
            <person name="Urmite Genomes Urmite Genomes"/>
        </authorList>
    </citation>
    <scope>NUCLEOTIDE SEQUENCE</scope>
    <source>
        <strain evidence="11">13S34_air</strain>
    </source>
</reference>
<keyword evidence="5" id="KW-0235">DNA replication</keyword>
<organism evidence="11">
    <name type="scientific">Metalysinibacillus saudimassiliensis</name>
    <dbReference type="NCBI Taxonomy" id="1461583"/>
    <lineage>
        <taxon>Bacteria</taxon>
        <taxon>Bacillati</taxon>
        <taxon>Bacillota</taxon>
        <taxon>Bacilli</taxon>
        <taxon>Bacillales</taxon>
        <taxon>Caryophanaceae</taxon>
        <taxon>Metalysinibacillus</taxon>
    </lineage>
</organism>
<evidence type="ECO:0000256" key="7">
    <source>
        <dbReference type="ARBA" id="ARBA00034754"/>
    </source>
</evidence>
<dbReference type="PANTHER" id="PTHR34388">
    <property type="entry name" value="DNA POLYMERASE III SUBUNIT DELTA"/>
    <property type="match status" value="1"/>
</dbReference>
<dbReference type="Pfam" id="PF06144">
    <property type="entry name" value="DNA_pol3_delta"/>
    <property type="match status" value="1"/>
</dbReference>
<evidence type="ECO:0000256" key="2">
    <source>
        <dbReference type="ARBA" id="ARBA00017703"/>
    </source>
</evidence>
<keyword evidence="4" id="KW-0548">Nucleotidyltransferase</keyword>
<dbReference type="SUPFAM" id="SSF52540">
    <property type="entry name" value="P-loop containing nucleoside triphosphate hydrolases"/>
    <property type="match status" value="1"/>
</dbReference>
<comment type="catalytic activity">
    <reaction evidence="8">
        <text>DNA(n) + a 2'-deoxyribonucleoside 5'-triphosphate = DNA(n+1) + diphosphate</text>
        <dbReference type="Rhea" id="RHEA:22508"/>
        <dbReference type="Rhea" id="RHEA-COMP:17339"/>
        <dbReference type="Rhea" id="RHEA-COMP:17340"/>
        <dbReference type="ChEBI" id="CHEBI:33019"/>
        <dbReference type="ChEBI" id="CHEBI:61560"/>
        <dbReference type="ChEBI" id="CHEBI:173112"/>
        <dbReference type="EC" id="2.7.7.7"/>
    </reaction>
</comment>
<dbReference type="InterPro" id="IPR005790">
    <property type="entry name" value="DNA_polIII_delta"/>
</dbReference>
<dbReference type="Gene3D" id="3.40.50.300">
    <property type="entry name" value="P-loop containing nucleotide triphosphate hydrolases"/>
    <property type="match status" value="1"/>
</dbReference>
<dbReference type="EC" id="2.7.7.7" evidence="1"/>
<dbReference type="SUPFAM" id="SSF48019">
    <property type="entry name" value="post-AAA+ oligomerization domain-like"/>
    <property type="match status" value="1"/>
</dbReference>
<dbReference type="AlphaFoldDB" id="A0A078M1A0"/>
<dbReference type="InterPro" id="IPR048466">
    <property type="entry name" value="DNA_pol3_delta-like_C"/>
</dbReference>
<dbReference type="HOGENOM" id="CLU_044694_4_0_9"/>
<evidence type="ECO:0000259" key="9">
    <source>
        <dbReference type="Pfam" id="PF06144"/>
    </source>
</evidence>
<evidence type="ECO:0000256" key="5">
    <source>
        <dbReference type="ARBA" id="ARBA00022705"/>
    </source>
</evidence>
<dbReference type="PATRIC" id="fig|1461583.4.peg.369"/>
<name>A0A078M1A0_9BACL</name>
<dbReference type="Gene3D" id="1.20.272.10">
    <property type="match status" value="1"/>
</dbReference>
<evidence type="ECO:0000259" key="10">
    <source>
        <dbReference type="Pfam" id="PF21694"/>
    </source>
</evidence>
<feature type="domain" description="DNA polymerase III delta N-terminal" evidence="9">
    <location>
        <begin position="18"/>
        <end position="142"/>
    </location>
</feature>
<keyword evidence="3" id="KW-0808">Transferase</keyword>
<dbReference type="Pfam" id="PF21694">
    <property type="entry name" value="DNA_pol3_delta_C"/>
    <property type="match status" value="1"/>
</dbReference>
<accession>A0A078M1A0</accession>
<sequence>MLTKIWRDIDNKKLQPVYLLVGEEAYLIDETVRKIKQALAADEEAEVMTYSLDEVPVDEVLNEADTIPFFTERKLVIAKNATIFKASDREKEKITHDLKRFEQYMSNPAPFSVVVMIAPYEKLDERKKFTKVAKANACVVEAVAPEERDLAVWITSRVQELGKSIDDEAIGALLNLVGTNMLQLNLEVEKLALYLGADGVEITEVMVNELVAKTLEQDAFKMVDAYFANDEATVLEIYHDLLLQKQEPIMLVGLLASTVRLMNHSYYLQSKGYSQQQIAKQLKAHPYRIKMLLQKRNRPTEEQLLRALYALSKVDEALKTSSGNRERHLELFIMKAM</sequence>
<gene>
    <name evidence="11" type="primary">holA</name>
    <name evidence="11" type="ORF">BN1050_00397</name>
</gene>
<feature type="domain" description="DNA polymerase III delta subunit-like C-terminal" evidence="10">
    <location>
        <begin position="216"/>
        <end position="335"/>
    </location>
</feature>
<dbReference type="GO" id="GO:0009360">
    <property type="term" value="C:DNA polymerase III complex"/>
    <property type="evidence" value="ECO:0007669"/>
    <property type="project" value="InterPro"/>
</dbReference>
<dbReference type="EMBL" id="LN483073">
    <property type="protein sequence ID" value="CDZ99985.1"/>
    <property type="molecule type" value="Genomic_DNA"/>
</dbReference>
<keyword evidence="6" id="KW-0239">DNA-directed DNA polymerase</keyword>
<dbReference type="Gene3D" id="1.10.8.60">
    <property type="match status" value="1"/>
</dbReference>
<proteinExistence type="inferred from homology"/>